<feature type="compositionally biased region" description="Polar residues" evidence="1">
    <location>
        <begin position="457"/>
        <end position="473"/>
    </location>
</feature>
<reference evidence="2 3" key="1">
    <citation type="submission" date="2017-11" db="EMBL/GenBank/DDBJ databases">
        <title>De novo assembly and phasing of dikaryotic genomes from two isolates of Puccinia coronata f. sp. avenae, the causal agent of oat crown rust.</title>
        <authorList>
            <person name="Miller M.E."/>
            <person name="Zhang Y."/>
            <person name="Omidvar V."/>
            <person name="Sperschneider J."/>
            <person name="Schwessinger B."/>
            <person name="Raley C."/>
            <person name="Palmer J.M."/>
            <person name="Garnica D."/>
            <person name="Upadhyaya N."/>
            <person name="Rathjen J."/>
            <person name="Taylor J.M."/>
            <person name="Park R.F."/>
            <person name="Dodds P.N."/>
            <person name="Hirsch C.D."/>
            <person name="Kianian S.F."/>
            <person name="Figueroa M."/>
        </authorList>
    </citation>
    <scope>NUCLEOTIDE SEQUENCE [LARGE SCALE GENOMIC DNA]</scope>
    <source>
        <strain evidence="2">12NC29</strain>
    </source>
</reference>
<feature type="region of interest" description="Disordered" evidence="1">
    <location>
        <begin position="180"/>
        <end position="298"/>
    </location>
</feature>
<evidence type="ECO:0000313" key="3">
    <source>
        <dbReference type="Proteomes" id="UP000235388"/>
    </source>
</evidence>
<dbReference type="Proteomes" id="UP000235388">
    <property type="component" value="Unassembled WGS sequence"/>
</dbReference>
<organism evidence="2 3">
    <name type="scientific">Puccinia coronata f. sp. avenae</name>
    <dbReference type="NCBI Taxonomy" id="200324"/>
    <lineage>
        <taxon>Eukaryota</taxon>
        <taxon>Fungi</taxon>
        <taxon>Dikarya</taxon>
        <taxon>Basidiomycota</taxon>
        <taxon>Pucciniomycotina</taxon>
        <taxon>Pucciniomycetes</taxon>
        <taxon>Pucciniales</taxon>
        <taxon>Pucciniaceae</taxon>
        <taxon>Puccinia</taxon>
    </lineage>
</organism>
<feature type="compositionally biased region" description="Pro residues" evidence="1">
    <location>
        <begin position="409"/>
        <end position="421"/>
    </location>
</feature>
<dbReference type="AlphaFoldDB" id="A0A2N5S6G8"/>
<feature type="compositionally biased region" description="Polar residues" evidence="1">
    <location>
        <begin position="322"/>
        <end position="335"/>
    </location>
</feature>
<gene>
    <name evidence="2" type="ORF">PCANC_16609</name>
</gene>
<accession>A0A2N5S6G8</accession>
<feature type="compositionally biased region" description="Low complexity" evidence="1">
    <location>
        <begin position="220"/>
        <end position="249"/>
    </location>
</feature>
<feature type="region of interest" description="Disordered" evidence="1">
    <location>
        <begin position="404"/>
        <end position="521"/>
    </location>
</feature>
<evidence type="ECO:0000313" key="2">
    <source>
        <dbReference type="EMBL" id="PLW08831.1"/>
    </source>
</evidence>
<feature type="region of interest" description="Disordered" evidence="1">
    <location>
        <begin position="23"/>
        <end position="43"/>
    </location>
</feature>
<feature type="compositionally biased region" description="Polar residues" evidence="1">
    <location>
        <begin position="180"/>
        <end position="194"/>
    </location>
</feature>
<name>A0A2N5S6G8_9BASI</name>
<sequence length="610" mass="67249">MHVGQNSEKKTSNVIGWIIPPAKGNVPGVPEPGGTGQTREESRPELTLITSFTPDYDIRIARFWVSSPASHENPSVTTLSLKYLEKNLQKEMKVDGIMIYVKRMRERLELMLSEAVEFSSVYHQAKNISVNLGNPNPSDAELVDMAKEQFYRKTGKQFQFESSWHILRQHPEWMKNVVNRETSPSKTRSASSYNPADDSPDDAESIVSASEEQTINSTQRRTSLRLAALAAQGTPTTSSSAPTARTSQTGNSLTRPKSIHKPPTSSIPPLRPSEPRFTASCSSQNPHNSNPPALSTSSPTVVPLSAIAGSKCQPICIEASNPTHASHSSLPQLPSQEPFLTPSKAPITTTETDTTPEASKRKIPQTDLRCSGRKRSFDELIQMESCSGLDHDDLDEIGSTHTILASPQLPLPEPYFAPSSPPRTLNQADRPSSVARVKKTPPDSSGQSRTCDELGANKTTVSNTETSRGSINSEEIRSRGQHVDEGQPERNPVEAMAANTTDRPSSVSRVKNSPSDSSAPRCTCNEIREAKTVLIRETPRGSINPDEIRSGSQHIDEGELELKRMEVTSERDRIELEIMKKDLRTCTDEYEKEYFLVKKRKILARLTSNS</sequence>
<dbReference type="PANTHER" id="PTHR45023">
    <property type="match status" value="1"/>
</dbReference>
<protein>
    <submittedName>
        <fullName evidence="2">Uncharacterized protein</fullName>
    </submittedName>
</protein>
<comment type="caution">
    <text evidence="2">The sequence shown here is derived from an EMBL/GenBank/DDBJ whole genome shotgun (WGS) entry which is preliminary data.</text>
</comment>
<proteinExistence type="predicted"/>
<feature type="compositionally biased region" description="Polar residues" evidence="1">
    <location>
        <begin position="207"/>
        <end position="219"/>
    </location>
</feature>
<dbReference type="EMBL" id="PGCJ01001138">
    <property type="protein sequence ID" value="PLW08831.1"/>
    <property type="molecule type" value="Genomic_DNA"/>
</dbReference>
<evidence type="ECO:0000256" key="1">
    <source>
        <dbReference type="SAM" id="MobiDB-lite"/>
    </source>
</evidence>
<feature type="compositionally biased region" description="Basic and acidic residues" evidence="1">
    <location>
        <begin position="474"/>
        <end position="492"/>
    </location>
</feature>
<keyword evidence="3" id="KW-1185">Reference proteome</keyword>
<dbReference type="PANTHER" id="PTHR45023:SF4">
    <property type="entry name" value="GLYCINE-RICH PROTEIN-RELATED"/>
    <property type="match status" value="1"/>
</dbReference>
<feature type="compositionally biased region" description="Polar residues" evidence="1">
    <location>
        <begin position="279"/>
        <end position="298"/>
    </location>
</feature>
<feature type="region of interest" description="Disordered" evidence="1">
    <location>
        <begin position="322"/>
        <end position="367"/>
    </location>
</feature>
<feature type="compositionally biased region" description="Polar residues" evidence="1">
    <location>
        <begin position="498"/>
        <end position="520"/>
    </location>
</feature>